<dbReference type="STRING" id="930146.SAMN05192533_11218"/>
<sequence>MMIECPFCDGQGIVCRAEVKKIALTIYICDECDTVWLDGRTIKEESCQPFDEFMNHRGLQTLWSELVRIDRIWRK</sequence>
<dbReference type="AlphaFoldDB" id="A0A1H8G069"/>
<evidence type="ECO:0000313" key="2">
    <source>
        <dbReference type="Proteomes" id="UP000198553"/>
    </source>
</evidence>
<keyword evidence="2" id="KW-1185">Reference proteome</keyword>
<evidence type="ECO:0000313" key="1">
    <source>
        <dbReference type="EMBL" id="SEN36897.1"/>
    </source>
</evidence>
<reference evidence="2" key="1">
    <citation type="submission" date="2016-10" db="EMBL/GenBank/DDBJ databases">
        <authorList>
            <person name="Varghese N."/>
            <person name="Submissions S."/>
        </authorList>
    </citation>
    <scope>NUCLEOTIDE SEQUENCE [LARGE SCALE GENOMIC DNA]</scope>
    <source>
        <strain evidence="2">B48,IBRC-M 10115,DSM 25386,CECT 8001</strain>
    </source>
</reference>
<dbReference type="EMBL" id="FOBW01000012">
    <property type="protein sequence ID" value="SEN36897.1"/>
    <property type="molecule type" value="Genomic_DNA"/>
</dbReference>
<dbReference type="RefSeq" id="WP_211482081.1">
    <property type="nucleotide sequence ID" value="NZ_FOBW01000012.1"/>
</dbReference>
<gene>
    <name evidence="1" type="ORF">SAMN05192533_11218</name>
</gene>
<accession>A0A1H8G069</accession>
<evidence type="ECO:0008006" key="3">
    <source>
        <dbReference type="Google" id="ProtNLM"/>
    </source>
</evidence>
<protein>
    <recommendedName>
        <fullName evidence="3">Transcription factor zinc-finger domain-containing protein</fullName>
    </recommendedName>
</protein>
<organism evidence="1 2">
    <name type="scientific">Mesobacillus persicus</name>
    <dbReference type="NCBI Taxonomy" id="930146"/>
    <lineage>
        <taxon>Bacteria</taxon>
        <taxon>Bacillati</taxon>
        <taxon>Bacillota</taxon>
        <taxon>Bacilli</taxon>
        <taxon>Bacillales</taxon>
        <taxon>Bacillaceae</taxon>
        <taxon>Mesobacillus</taxon>
    </lineage>
</organism>
<proteinExistence type="predicted"/>
<name>A0A1H8G069_9BACI</name>
<dbReference type="Proteomes" id="UP000198553">
    <property type="component" value="Unassembled WGS sequence"/>
</dbReference>